<dbReference type="Proteomes" id="UP001267290">
    <property type="component" value="Unassembled WGS sequence"/>
</dbReference>
<organism evidence="1 2">
    <name type="scientific">Paenibacillus qinlingensis</name>
    <dbReference type="NCBI Taxonomy" id="1837343"/>
    <lineage>
        <taxon>Bacteria</taxon>
        <taxon>Bacillati</taxon>
        <taxon>Bacillota</taxon>
        <taxon>Bacilli</taxon>
        <taxon>Bacillales</taxon>
        <taxon>Paenibacillaceae</taxon>
        <taxon>Paenibacillus</taxon>
    </lineage>
</organism>
<evidence type="ECO:0000313" key="2">
    <source>
        <dbReference type="Proteomes" id="UP001267290"/>
    </source>
</evidence>
<name>A0ABU1P2G5_9BACL</name>
<accession>A0ABU1P2G5</accession>
<reference evidence="1 2" key="1">
    <citation type="submission" date="2023-07" db="EMBL/GenBank/DDBJ databases">
        <title>Sorghum-associated microbial communities from plants grown in Nebraska, USA.</title>
        <authorList>
            <person name="Schachtman D."/>
        </authorList>
    </citation>
    <scope>NUCLEOTIDE SEQUENCE [LARGE SCALE GENOMIC DNA]</scope>
    <source>
        <strain evidence="1 2">CC258</strain>
    </source>
</reference>
<evidence type="ECO:0000313" key="1">
    <source>
        <dbReference type="EMBL" id="MDR6553913.1"/>
    </source>
</evidence>
<comment type="caution">
    <text evidence="1">The sequence shown here is derived from an EMBL/GenBank/DDBJ whole genome shotgun (WGS) entry which is preliminary data.</text>
</comment>
<gene>
    <name evidence="1" type="ORF">J2736_005123</name>
</gene>
<dbReference type="RefSeq" id="WP_310501365.1">
    <property type="nucleotide sequence ID" value="NZ_JAVDSB010000013.1"/>
</dbReference>
<keyword evidence="2" id="KW-1185">Reference proteome</keyword>
<protein>
    <submittedName>
        <fullName evidence="1">Uncharacterized protein</fullName>
    </submittedName>
</protein>
<dbReference type="EMBL" id="JAVDSB010000013">
    <property type="protein sequence ID" value="MDR6553913.1"/>
    <property type="molecule type" value="Genomic_DNA"/>
</dbReference>
<sequence length="68" mass="7399">MDIIHRDADFTNAMLFGTYIMVLLDGKMIGGGLVAGFDENEVEVGSCRYLRSSSTFVIAPPPQCSINL</sequence>
<proteinExistence type="predicted"/>